<dbReference type="EC" id="3.4.19.12" evidence="1"/>
<feature type="region of interest" description="Disordered" evidence="2">
    <location>
        <begin position="213"/>
        <end position="264"/>
    </location>
</feature>
<dbReference type="GO" id="GO:0016579">
    <property type="term" value="P:protein deubiquitination"/>
    <property type="evidence" value="ECO:0007669"/>
    <property type="project" value="InterPro"/>
</dbReference>
<feature type="compositionally biased region" description="Basic and acidic residues" evidence="2">
    <location>
        <begin position="569"/>
        <end position="580"/>
    </location>
</feature>
<dbReference type="InterPro" id="IPR028889">
    <property type="entry name" value="USP"/>
</dbReference>
<dbReference type="GO" id="GO:0004843">
    <property type="term" value="F:cysteine-type deubiquitinase activity"/>
    <property type="evidence" value="ECO:0007669"/>
    <property type="project" value="UniProtKB-UniRule"/>
</dbReference>
<dbReference type="Pfam" id="PF00443">
    <property type="entry name" value="UCH"/>
    <property type="match status" value="1"/>
</dbReference>
<feature type="region of interest" description="Disordered" evidence="2">
    <location>
        <begin position="443"/>
        <end position="645"/>
    </location>
</feature>
<comment type="catalytic activity">
    <reaction evidence="1">
        <text>Thiol-dependent hydrolysis of ester, thioester, amide, peptide and isopeptide bonds formed by the C-terminal Gly of ubiquitin (a 76-residue protein attached to proteins as an intracellular targeting signal).</text>
        <dbReference type="EC" id="3.4.19.12"/>
    </reaction>
</comment>
<proteinExistence type="inferred from homology"/>
<keyword evidence="1" id="KW-0645">Protease</keyword>
<protein>
    <recommendedName>
        <fullName evidence="1">Ubiquitin carboxyl-terminal hydrolase</fullName>
        <ecNumber evidence="1">3.4.19.12</ecNumber>
    </recommendedName>
</protein>
<dbReference type="OrthoDB" id="2248014at2759"/>
<keyword evidence="1" id="KW-0788">Thiol protease</keyword>
<keyword evidence="1" id="KW-0833">Ubl conjugation pathway</keyword>
<feature type="compositionally biased region" description="Low complexity" evidence="2">
    <location>
        <begin position="546"/>
        <end position="566"/>
    </location>
</feature>
<comment type="similarity">
    <text evidence="1">Belongs to the peptidase C19 family.</text>
</comment>
<dbReference type="Proteomes" id="UP000184330">
    <property type="component" value="Unassembled WGS sequence"/>
</dbReference>
<evidence type="ECO:0000259" key="4">
    <source>
        <dbReference type="PROSITE" id="PS50235"/>
    </source>
</evidence>
<feature type="compositionally biased region" description="Polar residues" evidence="2">
    <location>
        <begin position="479"/>
        <end position="489"/>
    </location>
</feature>
<name>A0A1L7XAE8_9HELO</name>
<feature type="compositionally biased region" description="Low complexity" evidence="2">
    <location>
        <begin position="502"/>
        <end position="522"/>
    </location>
</feature>
<feature type="compositionally biased region" description="Acidic residues" evidence="2">
    <location>
        <begin position="248"/>
        <end position="258"/>
    </location>
</feature>
<keyword evidence="1" id="KW-0378">Hydrolase</keyword>
<dbReference type="GO" id="GO:0006508">
    <property type="term" value="P:proteolysis"/>
    <property type="evidence" value="ECO:0007669"/>
    <property type="project" value="UniProtKB-KW"/>
</dbReference>
<dbReference type="EMBL" id="FJOG01000019">
    <property type="protein sequence ID" value="CZR62001.1"/>
    <property type="molecule type" value="Genomic_DNA"/>
</dbReference>
<feature type="transmembrane region" description="Helical" evidence="3">
    <location>
        <begin position="12"/>
        <end position="32"/>
    </location>
</feature>
<sequence length="688" mass="75989">MPDKNVTTLTYAAGAGLAAVALVYVFGPTYFIDNESAVSTARSRKNTIVGLSNPANDCFINSVLQALAGLGDLRIYLTQETHRRDLGGPRIYGQLVEDPARKGMPIWKIEGLQAGMVSFGLRDMLNRLNERPIYKKTISAAQFVQCLQDAFKQKISRQQQDAQEFLQVVAERVCDEYHAGCRAREYALKTQISTNGSIDEEPLARKLSQLATENGEGLPTNPISSEAGSPEQQRDRGSVASFTKANDEESTQEEEDGFPFEGSSESQIECSACGFKPKPTRTTFCSLTLSVPQVPSTTLSSCFDQMFKTEYIEDFKCEKCRLLHALQMYEEEYSKSNSEKFKVKTKQYIDKITKAIETDPEDELKDVKMPDRKFAPKRKIAKHVRITVFPKIMAIHLSRSIFDASRSTMKNSAKVAFPERLPLGGLTNRRFYKLSSVVCHKGSHHSGHYETFRRQSVPTPYSNPSTFKPAAVYSKPASPMTSEMSTPRTGISHRGDELNGDVSTQSSTPEVTSPSSAASSSPHLPYTNGHRGSGEFPRNGSGRHLSFSTAASSSSPTTTRQPGPTSAPRDLEPSSTRDPETGSVRSIARSAKSTLSSKLSRSKTSSPSTDSNPSPTTATKKSNGTAEGTSTTEAIRPKRKKKTTDRWWRISDDKIKESKTSDVLGMQKEVYLLFYELEKDEPEDQILA</sequence>
<feature type="compositionally biased region" description="Polar residues" evidence="2">
    <location>
        <begin position="620"/>
        <end position="633"/>
    </location>
</feature>
<keyword evidence="3" id="KW-0812">Transmembrane</keyword>
<evidence type="ECO:0000256" key="3">
    <source>
        <dbReference type="SAM" id="Phobius"/>
    </source>
</evidence>
<gene>
    <name evidence="5" type="ORF">PAC_11898</name>
</gene>
<dbReference type="PANTHER" id="PTHR24006:SF904">
    <property type="entry name" value="UBIQUITIN CARBOXYL-TERMINAL HYDROLASE 16"/>
    <property type="match status" value="1"/>
</dbReference>
<dbReference type="Gene3D" id="3.90.70.10">
    <property type="entry name" value="Cysteine proteinases"/>
    <property type="match status" value="1"/>
</dbReference>
<feature type="compositionally biased region" description="Polar residues" evidence="2">
    <location>
        <begin position="221"/>
        <end position="231"/>
    </location>
</feature>
<dbReference type="GO" id="GO:0005829">
    <property type="term" value="C:cytosol"/>
    <property type="evidence" value="ECO:0007669"/>
    <property type="project" value="TreeGrafter"/>
</dbReference>
<dbReference type="PANTHER" id="PTHR24006">
    <property type="entry name" value="UBIQUITIN CARBOXYL-TERMINAL HYDROLASE"/>
    <property type="match status" value="1"/>
</dbReference>
<dbReference type="SUPFAM" id="SSF54001">
    <property type="entry name" value="Cysteine proteinases"/>
    <property type="match status" value="1"/>
</dbReference>
<feature type="domain" description="USP" evidence="4">
    <location>
        <begin position="49"/>
        <end position="678"/>
    </location>
</feature>
<feature type="compositionally biased region" description="Polar residues" evidence="2">
    <location>
        <begin position="454"/>
        <end position="466"/>
    </location>
</feature>
<keyword evidence="6" id="KW-1185">Reference proteome</keyword>
<dbReference type="InterPro" id="IPR050164">
    <property type="entry name" value="Peptidase_C19"/>
</dbReference>
<organism evidence="5 6">
    <name type="scientific">Phialocephala subalpina</name>
    <dbReference type="NCBI Taxonomy" id="576137"/>
    <lineage>
        <taxon>Eukaryota</taxon>
        <taxon>Fungi</taxon>
        <taxon>Dikarya</taxon>
        <taxon>Ascomycota</taxon>
        <taxon>Pezizomycotina</taxon>
        <taxon>Leotiomycetes</taxon>
        <taxon>Helotiales</taxon>
        <taxon>Mollisiaceae</taxon>
        <taxon>Phialocephala</taxon>
        <taxon>Phialocephala fortinii species complex</taxon>
    </lineage>
</organism>
<evidence type="ECO:0000256" key="2">
    <source>
        <dbReference type="SAM" id="MobiDB-lite"/>
    </source>
</evidence>
<feature type="compositionally biased region" description="Low complexity" evidence="2">
    <location>
        <begin position="588"/>
        <end position="619"/>
    </location>
</feature>
<dbReference type="InterPro" id="IPR001394">
    <property type="entry name" value="Peptidase_C19_UCH"/>
</dbReference>
<accession>A0A1L7XAE8</accession>
<evidence type="ECO:0000313" key="5">
    <source>
        <dbReference type="EMBL" id="CZR62001.1"/>
    </source>
</evidence>
<evidence type="ECO:0000313" key="6">
    <source>
        <dbReference type="Proteomes" id="UP000184330"/>
    </source>
</evidence>
<reference evidence="5 6" key="1">
    <citation type="submission" date="2016-03" db="EMBL/GenBank/DDBJ databases">
        <authorList>
            <person name="Ploux O."/>
        </authorList>
    </citation>
    <scope>NUCLEOTIDE SEQUENCE [LARGE SCALE GENOMIC DNA]</scope>
    <source>
        <strain evidence="5 6">UAMH 11012</strain>
    </source>
</reference>
<dbReference type="PROSITE" id="PS50235">
    <property type="entry name" value="USP_3"/>
    <property type="match status" value="1"/>
</dbReference>
<dbReference type="STRING" id="576137.A0A1L7XAE8"/>
<dbReference type="CDD" id="cd02662">
    <property type="entry name" value="Peptidase_C19F"/>
    <property type="match status" value="1"/>
</dbReference>
<keyword evidence="3" id="KW-1133">Transmembrane helix</keyword>
<dbReference type="PROSITE" id="PS00973">
    <property type="entry name" value="USP_2"/>
    <property type="match status" value="1"/>
</dbReference>
<dbReference type="PROSITE" id="PS00972">
    <property type="entry name" value="USP_1"/>
    <property type="match status" value="1"/>
</dbReference>
<dbReference type="GO" id="GO:0005634">
    <property type="term" value="C:nucleus"/>
    <property type="evidence" value="ECO:0007669"/>
    <property type="project" value="TreeGrafter"/>
</dbReference>
<dbReference type="InterPro" id="IPR018200">
    <property type="entry name" value="USP_CS"/>
</dbReference>
<keyword evidence="3" id="KW-0472">Membrane</keyword>
<dbReference type="AlphaFoldDB" id="A0A1L7XAE8"/>
<evidence type="ECO:0000256" key="1">
    <source>
        <dbReference type="RuleBase" id="RU366025"/>
    </source>
</evidence>
<dbReference type="InterPro" id="IPR038765">
    <property type="entry name" value="Papain-like_cys_pep_sf"/>
</dbReference>